<comment type="catalytic activity">
    <reaction evidence="14">
        <text>a CDP-1,2-diacyl-sn-glycerol + sn-glycerol 3-phosphate = a 1,2-diacyl-sn-glycero-3-phospho-(1'-sn-glycero-3'-phosphate) + CMP + H(+)</text>
        <dbReference type="Rhea" id="RHEA:12593"/>
        <dbReference type="ChEBI" id="CHEBI:15378"/>
        <dbReference type="ChEBI" id="CHEBI:57597"/>
        <dbReference type="ChEBI" id="CHEBI:58332"/>
        <dbReference type="ChEBI" id="CHEBI:60110"/>
        <dbReference type="ChEBI" id="CHEBI:60377"/>
        <dbReference type="EC" id="2.7.8.5"/>
    </reaction>
</comment>
<evidence type="ECO:0000256" key="1">
    <source>
        <dbReference type="ARBA" id="ARBA00004141"/>
    </source>
</evidence>
<evidence type="ECO:0000256" key="15">
    <source>
        <dbReference type="RuleBase" id="RU003750"/>
    </source>
</evidence>
<comment type="subcellular location">
    <subcellularLocation>
        <location evidence="1">Membrane</location>
        <topology evidence="1">Multi-pass membrane protein</topology>
    </subcellularLocation>
</comment>
<evidence type="ECO:0000256" key="7">
    <source>
        <dbReference type="ARBA" id="ARBA00022679"/>
    </source>
</evidence>
<dbReference type="AlphaFoldDB" id="A0A1I1DUR8"/>
<dbReference type="InterPro" id="IPR043130">
    <property type="entry name" value="CDP-OH_PTrfase_TM_dom"/>
</dbReference>
<dbReference type="PROSITE" id="PS00379">
    <property type="entry name" value="CDP_ALCOHOL_P_TRANSF"/>
    <property type="match status" value="1"/>
</dbReference>
<reference evidence="18" key="1">
    <citation type="submission" date="2016-10" db="EMBL/GenBank/DDBJ databases">
        <authorList>
            <person name="Varghese N."/>
            <person name="Submissions S."/>
        </authorList>
    </citation>
    <scope>NUCLEOTIDE SEQUENCE [LARGE SCALE GENOMIC DNA]</scope>
    <source>
        <strain evidence="18">ATCC 43811</strain>
    </source>
</reference>
<comment type="pathway">
    <text evidence="2">Phospholipid metabolism; phosphatidylglycerol biosynthesis; phosphatidylglycerol from CDP-diacylglycerol: step 1/2.</text>
</comment>
<keyword evidence="12" id="KW-0594">Phospholipid biosynthesis</keyword>
<keyword evidence="8 16" id="KW-0812">Transmembrane</keyword>
<evidence type="ECO:0000256" key="3">
    <source>
        <dbReference type="ARBA" id="ARBA00010441"/>
    </source>
</evidence>
<evidence type="ECO:0000256" key="6">
    <source>
        <dbReference type="ARBA" id="ARBA00022516"/>
    </source>
</evidence>
<keyword evidence="9 16" id="KW-1133">Transmembrane helix</keyword>
<evidence type="ECO:0000256" key="12">
    <source>
        <dbReference type="ARBA" id="ARBA00023209"/>
    </source>
</evidence>
<dbReference type="EC" id="2.7.8.5" evidence="4"/>
<evidence type="ECO:0000256" key="10">
    <source>
        <dbReference type="ARBA" id="ARBA00023098"/>
    </source>
</evidence>
<dbReference type="RefSeq" id="WP_092318881.1">
    <property type="nucleotide sequence ID" value="NZ_FOKY01000004.1"/>
</dbReference>
<sequence>MPPFVWNVPNIITICRFLLVPLCILPLLPVFGAYTPKKMLSILILYMITSGTDFLDGYLARKLDQKSKWGEYMDPLVDKFLVWGLYGVFLFIPNMRIPMWTFWVIFFRDIIVTGLRNIAMKKNINFSTSFVAKLKTSIQLVVGGLLLFFLYITTLKVDFNATTDFINIWTDNLAWLNNLPQYLIIPTTIFTAYTLLDYIFIFIYNMKKS</sequence>
<evidence type="ECO:0000256" key="13">
    <source>
        <dbReference type="ARBA" id="ARBA00023264"/>
    </source>
</evidence>
<dbReference type="Gene3D" id="1.20.120.1760">
    <property type="match status" value="1"/>
</dbReference>
<keyword evidence="7 15" id="KW-0808">Transferase</keyword>
<feature type="transmembrane region" description="Helical" evidence="16">
    <location>
        <begin position="140"/>
        <end position="159"/>
    </location>
</feature>
<comment type="similarity">
    <text evidence="3 15">Belongs to the CDP-alcohol phosphatidyltransferase class-I family.</text>
</comment>
<evidence type="ECO:0000256" key="16">
    <source>
        <dbReference type="SAM" id="Phobius"/>
    </source>
</evidence>
<evidence type="ECO:0000256" key="14">
    <source>
        <dbReference type="ARBA" id="ARBA00048586"/>
    </source>
</evidence>
<feature type="transmembrane region" description="Helical" evidence="16">
    <location>
        <begin position="179"/>
        <end position="204"/>
    </location>
</feature>
<keyword evidence="13" id="KW-1208">Phospholipid metabolism</keyword>
<accession>A0A1I1DUR8</accession>
<dbReference type="InterPro" id="IPR000462">
    <property type="entry name" value="CDP-OH_P_trans"/>
</dbReference>
<keyword evidence="18" id="KW-1185">Reference proteome</keyword>
<dbReference type="GO" id="GO:0008444">
    <property type="term" value="F:CDP-diacylglycerol-glycerol-3-phosphate 3-phosphatidyltransferase activity"/>
    <property type="evidence" value="ECO:0007669"/>
    <property type="project" value="UniProtKB-EC"/>
</dbReference>
<protein>
    <recommendedName>
        <fullName evidence="5">CDP-diacylglycerol--glycerol-3-phosphate 3-phosphatidyltransferase</fullName>
        <ecNumber evidence="4">2.7.8.5</ecNumber>
    </recommendedName>
</protein>
<dbReference type="InterPro" id="IPR004570">
    <property type="entry name" value="Phosphatidylglycerol_P_synth"/>
</dbReference>
<evidence type="ECO:0000256" key="9">
    <source>
        <dbReference type="ARBA" id="ARBA00022989"/>
    </source>
</evidence>
<keyword evidence="11 16" id="KW-0472">Membrane</keyword>
<evidence type="ECO:0000313" key="17">
    <source>
        <dbReference type="EMBL" id="SFB78799.1"/>
    </source>
</evidence>
<gene>
    <name evidence="17" type="ORF">SAMN02745150_00807</name>
</gene>
<evidence type="ECO:0000256" key="5">
    <source>
        <dbReference type="ARBA" id="ARBA00014944"/>
    </source>
</evidence>
<name>A0A1I1DUR8_BREAD</name>
<dbReference type="InterPro" id="IPR048254">
    <property type="entry name" value="CDP_ALCOHOL_P_TRANSF_CS"/>
</dbReference>
<dbReference type="OrthoDB" id="9796672at2"/>
<dbReference type="PANTHER" id="PTHR14269:SF11">
    <property type="entry name" value="CDP-DIACYLGLYCEROL--GLYCEROL-3-PHOSPHATE 3-PHOSPHATIDYLTRANSFERASE"/>
    <property type="match status" value="1"/>
</dbReference>
<evidence type="ECO:0000256" key="8">
    <source>
        <dbReference type="ARBA" id="ARBA00022692"/>
    </source>
</evidence>
<dbReference type="GO" id="GO:0046474">
    <property type="term" value="P:glycerophospholipid biosynthetic process"/>
    <property type="evidence" value="ECO:0007669"/>
    <property type="project" value="TreeGrafter"/>
</dbReference>
<evidence type="ECO:0000256" key="2">
    <source>
        <dbReference type="ARBA" id="ARBA00005042"/>
    </source>
</evidence>
<evidence type="ECO:0000256" key="11">
    <source>
        <dbReference type="ARBA" id="ARBA00023136"/>
    </source>
</evidence>
<dbReference type="GO" id="GO:0016020">
    <property type="term" value="C:membrane"/>
    <property type="evidence" value="ECO:0007669"/>
    <property type="project" value="UniProtKB-SubCell"/>
</dbReference>
<dbReference type="STRING" id="34097.SAMN02745150_00807"/>
<dbReference type="PANTHER" id="PTHR14269">
    <property type="entry name" value="CDP-DIACYLGLYCEROL--GLYCEROL-3-PHOSPHATE 3-PHOSPHATIDYLTRANSFERASE-RELATED"/>
    <property type="match status" value="1"/>
</dbReference>
<keyword evidence="10" id="KW-0443">Lipid metabolism</keyword>
<dbReference type="Proteomes" id="UP000240042">
    <property type="component" value="Unassembled WGS sequence"/>
</dbReference>
<keyword evidence="6" id="KW-0444">Lipid biosynthesis</keyword>
<dbReference type="Pfam" id="PF01066">
    <property type="entry name" value="CDP-OH_P_transf"/>
    <property type="match status" value="1"/>
</dbReference>
<dbReference type="EMBL" id="FOKY01000004">
    <property type="protein sequence ID" value="SFB78799.1"/>
    <property type="molecule type" value="Genomic_DNA"/>
</dbReference>
<organism evidence="17 18">
    <name type="scientific">Brevinema andersonii</name>
    <dbReference type="NCBI Taxonomy" id="34097"/>
    <lineage>
        <taxon>Bacteria</taxon>
        <taxon>Pseudomonadati</taxon>
        <taxon>Spirochaetota</taxon>
        <taxon>Spirochaetia</taxon>
        <taxon>Brevinematales</taxon>
        <taxon>Brevinemataceae</taxon>
        <taxon>Brevinema</taxon>
    </lineage>
</organism>
<proteinExistence type="inferred from homology"/>
<dbReference type="InterPro" id="IPR050324">
    <property type="entry name" value="CDP-alcohol_PTase-I"/>
</dbReference>
<evidence type="ECO:0000313" key="18">
    <source>
        <dbReference type="Proteomes" id="UP000240042"/>
    </source>
</evidence>
<evidence type="ECO:0000256" key="4">
    <source>
        <dbReference type="ARBA" id="ARBA00013170"/>
    </source>
</evidence>
<dbReference type="PIRSF" id="PIRSF000847">
    <property type="entry name" value="Phos_ph_gly_syn"/>
    <property type="match status" value="1"/>
</dbReference>
<feature type="transmembrane region" description="Helical" evidence="16">
    <location>
        <begin position="42"/>
        <end position="60"/>
    </location>
</feature>